<accession>A0ACC2M1Z2</accession>
<proteinExistence type="predicted"/>
<keyword evidence="2" id="KW-1185">Reference proteome</keyword>
<dbReference type="EMBL" id="CM056813">
    <property type="protein sequence ID" value="KAJ8639604.1"/>
    <property type="molecule type" value="Genomic_DNA"/>
</dbReference>
<protein>
    <submittedName>
        <fullName evidence="1">Uncharacterized protein</fullName>
    </submittedName>
</protein>
<name>A0ACC2M1Z2_PERAE</name>
<reference evidence="1 2" key="1">
    <citation type="journal article" date="2022" name="Hortic Res">
        <title>A haplotype resolved chromosomal level avocado genome allows analysis of novel avocado genes.</title>
        <authorList>
            <person name="Nath O."/>
            <person name="Fletcher S.J."/>
            <person name="Hayward A."/>
            <person name="Shaw L.M."/>
            <person name="Masouleh A.K."/>
            <person name="Furtado A."/>
            <person name="Henry R.J."/>
            <person name="Mitter N."/>
        </authorList>
    </citation>
    <scope>NUCLEOTIDE SEQUENCE [LARGE SCALE GENOMIC DNA]</scope>
    <source>
        <strain evidence="2">cv. Hass</strain>
    </source>
</reference>
<gene>
    <name evidence="1" type="ORF">MRB53_016298</name>
</gene>
<comment type="caution">
    <text evidence="1">The sequence shown here is derived from an EMBL/GenBank/DDBJ whole genome shotgun (WGS) entry which is preliminary data.</text>
</comment>
<dbReference type="Proteomes" id="UP001234297">
    <property type="component" value="Chromosome 5"/>
</dbReference>
<sequence>MSKEYRDGVNYFVDFAVTSSGSDDKIRWPCLKCMNVERHVSVVVVFHLIQNGIAPSYKTWVHHGEPIPTNHQFVSNESCQPSGESVGDGVAADEHENPDDIERLVNDYYAAAIMNAEELDELLDNVETESEKGKTKTTKEAKNMRAMDDDDKEYQPLEDENNLNSDDQLSEYSDEEELIDAIRNERIKKNVVAQHTSTPHTEIPPMLSTVPPSSTQGSMPTPLSMVGIPGSLTTESTVAPTPTQALLVEQHTLSTTPTSLPQDMRVRGATRGINTERLIAASGGTKLVVAVPLEVGLPVGENATRLSSWLGVQIRMAAPLKDMEKWDDIPFAIKAPIIQDTRVQLEACHQEDESPRKEVEALGLPVTIPQEEMPMEVLGKKFYVKEYGVGLKQPSSKQSGAKSHDKVRVLKNRVETLRDMCQEQKNQFETLKDLCQTQQETIRAYDEKFVRFGAVMFSKHSYEEHSGNETFEDVVVYKEPSTYDNLLMALGSSNKSMADVYQRRWVTIEMELLFGS</sequence>
<organism evidence="1 2">
    <name type="scientific">Persea americana</name>
    <name type="common">Avocado</name>
    <dbReference type="NCBI Taxonomy" id="3435"/>
    <lineage>
        <taxon>Eukaryota</taxon>
        <taxon>Viridiplantae</taxon>
        <taxon>Streptophyta</taxon>
        <taxon>Embryophyta</taxon>
        <taxon>Tracheophyta</taxon>
        <taxon>Spermatophyta</taxon>
        <taxon>Magnoliopsida</taxon>
        <taxon>Magnoliidae</taxon>
        <taxon>Laurales</taxon>
        <taxon>Lauraceae</taxon>
        <taxon>Persea</taxon>
    </lineage>
</organism>
<evidence type="ECO:0000313" key="2">
    <source>
        <dbReference type="Proteomes" id="UP001234297"/>
    </source>
</evidence>
<evidence type="ECO:0000313" key="1">
    <source>
        <dbReference type="EMBL" id="KAJ8639604.1"/>
    </source>
</evidence>